<sequence length="398" mass="44403">MDQHIHLLAEAMLATTVESREHNFVFPVIDVLDKLSSSSTPDPLLRWKCLLALGRVCSTYGILPGRYPWINNLVVFGDGPSDHGGSADVWRGEVEGCPVAVKVTRLYSTVPMARTREEILVWGRLSHPNILPFLGIDTKTFPLAAVSAWMQHGNLREYLVHFPSASRLNLLLDASRGLEYMHKLDYIHGDLKSFNVLIDDNHSARLADFGSSSVVQLPQPDTRTFPTPMGGSAFSVRWLAPELIYPEEFGSNAFVRSKESDIYALAMLMYEAFSGLLPFEGYRDEGVILQVMSGARPNRPQSSLDLGLTDGIWRMVQECWSGSDHRWTISCIVSCLESSIAPTPKMVGSDERTELQRPVSSALALRDGSAGASEPESEGIRPNRRKKLFRRLNQLFRI</sequence>
<proteinExistence type="predicted"/>
<dbReference type="Proteomes" id="UP000886501">
    <property type="component" value="Unassembled WGS sequence"/>
</dbReference>
<dbReference type="EMBL" id="MU118058">
    <property type="protein sequence ID" value="KAF9646439.1"/>
    <property type="molecule type" value="Genomic_DNA"/>
</dbReference>
<comment type="caution">
    <text evidence="1">The sequence shown here is derived from an EMBL/GenBank/DDBJ whole genome shotgun (WGS) entry which is preliminary data.</text>
</comment>
<gene>
    <name evidence="1" type="ORF">BDM02DRAFT_3130392</name>
</gene>
<evidence type="ECO:0000313" key="1">
    <source>
        <dbReference type="EMBL" id="KAF9646439.1"/>
    </source>
</evidence>
<organism evidence="1 2">
    <name type="scientific">Thelephora ganbajun</name>
    <name type="common">Ganba fungus</name>
    <dbReference type="NCBI Taxonomy" id="370292"/>
    <lineage>
        <taxon>Eukaryota</taxon>
        <taxon>Fungi</taxon>
        <taxon>Dikarya</taxon>
        <taxon>Basidiomycota</taxon>
        <taxon>Agaricomycotina</taxon>
        <taxon>Agaricomycetes</taxon>
        <taxon>Thelephorales</taxon>
        <taxon>Thelephoraceae</taxon>
        <taxon>Thelephora</taxon>
    </lineage>
</organism>
<accession>A0ACB6ZAC5</accession>
<evidence type="ECO:0000313" key="2">
    <source>
        <dbReference type="Proteomes" id="UP000886501"/>
    </source>
</evidence>
<keyword evidence="2" id="KW-1185">Reference proteome</keyword>
<protein>
    <submittedName>
        <fullName evidence="1">Kinase-like protein</fullName>
    </submittedName>
</protein>
<reference evidence="1" key="2">
    <citation type="journal article" date="2020" name="Nat. Commun.">
        <title>Large-scale genome sequencing of mycorrhizal fungi provides insights into the early evolution of symbiotic traits.</title>
        <authorList>
            <person name="Miyauchi S."/>
            <person name="Kiss E."/>
            <person name="Kuo A."/>
            <person name="Drula E."/>
            <person name="Kohler A."/>
            <person name="Sanchez-Garcia M."/>
            <person name="Morin E."/>
            <person name="Andreopoulos B."/>
            <person name="Barry K.W."/>
            <person name="Bonito G."/>
            <person name="Buee M."/>
            <person name="Carver A."/>
            <person name="Chen C."/>
            <person name="Cichocki N."/>
            <person name="Clum A."/>
            <person name="Culley D."/>
            <person name="Crous P.W."/>
            <person name="Fauchery L."/>
            <person name="Girlanda M."/>
            <person name="Hayes R.D."/>
            <person name="Keri Z."/>
            <person name="LaButti K."/>
            <person name="Lipzen A."/>
            <person name="Lombard V."/>
            <person name="Magnuson J."/>
            <person name="Maillard F."/>
            <person name="Murat C."/>
            <person name="Nolan M."/>
            <person name="Ohm R.A."/>
            <person name="Pangilinan J."/>
            <person name="Pereira M.F."/>
            <person name="Perotto S."/>
            <person name="Peter M."/>
            <person name="Pfister S."/>
            <person name="Riley R."/>
            <person name="Sitrit Y."/>
            <person name="Stielow J.B."/>
            <person name="Szollosi G."/>
            <person name="Zifcakova L."/>
            <person name="Stursova M."/>
            <person name="Spatafora J.W."/>
            <person name="Tedersoo L."/>
            <person name="Vaario L.M."/>
            <person name="Yamada A."/>
            <person name="Yan M."/>
            <person name="Wang P."/>
            <person name="Xu J."/>
            <person name="Bruns T."/>
            <person name="Baldrian P."/>
            <person name="Vilgalys R."/>
            <person name="Dunand C."/>
            <person name="Henrissat B."/>
            <person name="Grigoriev I.V."/>
            <person name="Hibbett D."/>
            <person name="Nagy L.G."/>
            <person name="Martin F.M."/>
        </authorList>
    </citation>
    <scope>NUCLEOTIDE SEQUENCE</scope>
    <source>
        <strain evidence="1">P2</strain>
    </source>
</reference>
<name>A0ACB6ZAC5_THEGA</name>
<reference evidence="1" key="1">
    <citation type="submission" date="2019-10" db="EMBL/GenBank/DDBJ databases">
        <authorList>
            <consortium name="DOE Joint Genome Institute"/>
            <person name="Kuo A."/>
            <person name="Miyauchi S."/>
            <person name="Kiss E."/>
            <person name="Drula E."/>
            <person name="Kohler A."/>
            <person name="Sanchez-Garcia M."/>
            <person name="Andreopoulos B."/>
            <person name="Barry K.W."/>
            <person name="Bonito G."/>
            <person name="Buee M."/>
            <person name="Carver A."/>
            <person name="Chen C."/>
            <person name="Cichocki N."/>
            <person name="Clum A."/>
            <person name="Culley D."/>
            <person name="Crous P.W."/>
            <person name="Fauchery L."/>
            <person name="Girlanda M."/>
            <person name="Hayes R."/>
            <person name="Keri Z."/>
            <person name="Labutti K."/>
            <person name="Lipzen A."/>
            <person name="Lombard V."/>
            <person name="Magnuson J."/>
            <person name="Maillard F."/>
            <person name="Morin E."/>
            <person name="Murat C."/>
            <person name="Nolan M."/>
            <person name="Ohm R."/>
            <person name="Pangilinan J."/>
            <person name="Pereira M."/>
            <person name="Perotto S."/>
            <person name="Peter M."/>
            <person name="Riley R."/>
            <person name="Sitrit Y."/>
            <person name="Stielow B."/>
            <person name="Szollosi G."/>
            <person name="Zifcakova L."/>
            <person name="Stursova M."/>
            <person name="Spatafora J.W."/>
            <person name="Tedersoo L."/>
            <person name="Vaario L.-M."/>
            <person name="Yamada A."/>
            <person name="Yan M."/>
            <person name="Wang P."/>
            <person name="Xu J."/>
            <person name="Bruns T."/>
            <person name="Baldrian P."/>
            <person name="Vilgalys R."/>
            <person name="Henrissat B."/>
            <person name="Grigoriev I.V."/>
            <person name="Hibbett D."/>
            <person name="Nagy L.G."/>
            <person name="Martin F.M."/>
        </authorList>
    </citation>
    <scope>NUCLEOTIDE SEQUENCE</scope>
    <source>
        <strain evidence="1">P2</strain>
    </source>
</reference>